<dbReference type="PRINTS" id="PR00149">
    <property type="entry name" value="FUMRATELYASE"/>
</dbReference>
<dbReference type="EMBL" id="LLZU01000038">
    <property type="protein sequence ID" value="KRV47020.1"/>
    <property type="molecule type" value="Genomic_DNA"/>
</dbReference>
<dbReference type="PANTHER" id="PTHR11444:SF22">
    <property type="entry name" value="FUMARATE HYDRATASE CLASS II"/>
    <property type="match status" value="1"/>
</dbReference>
<comment type="function">
    <text evidence="5">Involved in the TCA cycle. Catalyzes the stereospecific interconversion of fumarate to L-malate.</text>
</comment>
<feature type="active site" evidence="5">
    <location>
        <position position="312"/>
    </location>
</feature>
<dbReference type="PROSITE" id="PS00163">
    <property type="entry name" value="FUMARATE_LYASES"/>
    <property type="match status" value="1"/>
</dbReference>
<evidence type="ECO:0000256" key="1">
    <source>
        <dbReference type="ARBA" id="ARBA00009084"/>
    </source>
</evidence>
<dbReference type="InterPro" id="IPR022761">
    <property type="entry name" value="Fumarate_lyase_N"/>
</dbReference>
<evidence type="ECO:0000256" key="6">
    <source>
        <dbReference type="SAM" id="MobiDB-lite"/>
    </source>
</evidence>
<dbReference type="Pfam" id="PF10415">
    <property type="entry name" value="FumaraseC_C"/>
    <property type="match status" value="1"/>
</dbReference>
<feature type="binding site" evidence="5">
    <location>
        <position position="313"/>
    </location>
    <ligand>
        <name>substrate</name>
    </ligand>
</feature>
<dbReference type="GO" id="GO:0006099">
    <property type="term" value="P:tricarboxylic acid cycle"/>
    <property type="evidence" value="ECO:0007669"/>
    <property type="project" value="UniProtKB-UniRule"/>
</dbReference>
<dbReference type="Pfam" id="PF00206">
    <property type="entry name" value="Lyase_1"/>
    <property type="match status" value="1"/>
</dbReference>
<dbReference type="InterPro" id="IPR020557">
    <property type="entry name" value="Fumarate_lyase_CS"/>
</dbReference>
<comment type="caution">
    <text evidence="9">The sequence shown here is derived from an EMBL/GenBank/DDBJ whole genome shotgun (WGS) entry which is preliminary data.</text>
</comment>
<feature type="domain" description="Fumarate lyase N-terminal" evidence="7">
    <location>
        <begin position="12"/>
        <end position="336"/>
    </location>
</feature>
<dbReference type="InterPro" id="IPR008948">
    <property type="entry name" value="L-Aspartase-like"/>
</dbReference>
<reference evidence="9 10" key="1">
    <citation type="submission" date="2015-10" db="EMBL/GenBank/DDBJ databases">
        <title>Draft genome sequence of pyrrolomycin-producing Streptomyces vitaminophilus.</title>
        <authorList>
            <person name="Graham D.E."/>
            <person name="Mahan K.M."/>
            <person name="Klingeman D.M."/>
            <person name="Hettich R.L."/>
            <person name="Parry R.J."/>
        </authorList>
    </citation>
    <scope>NUCLEOTIDE SEQUENCE [LARGE SCALE GENOMIC DNA]</scope>
    <source>
        <strain evidence="9 10">ATCC 31673</strain>
    </source>
</reference>
<keyword evidence="3 5" id="KW-0816">Tricarboxylic acid cycle</keyword>
<feature type="binding site" evidence="5">
    <location>
        <begin position="318"/>
        <end position="320"/>
    </location>
    <ligand>
        <name>substrate</name>
    </ligand>
</feature>
<evidence type="ECO:0000256" key="4">
    <source>
        <dbReference type="ARBA" id="ARBA00023239"/>
    </source>
</evidence>
<feature type="active site" description="Proton donor/acceptor" evidence="5">
    <location>
        <position position="182"/>
    </location>
</feature>
<comment type="pathway">
    <text evidence="5">Carbohydrate metabolism; tricarboxylic acid cycle; (S)-malate from fumarate: step 1/1.</text>
</comment>
<dbReference type="GO" id="GO:0005737">
    <property type="term" value="C:cytoplasm"/>
    <property type="evidence" value="ECO:0007669"/>
    <property type="project" value="UniProtKB-SubCell"/>
</dbReference>
<dbReference type="GO" id="GO:0006106">
    <property type="term" value="P:fumarate metabolic process"/>
    <property type="evidence" value="ECO:0007669"/>
    <property type="project" value="InterPro"/>
</dbReference>
<dbReference type="FunFam" id="1.10.275.10:FF:000001">
    <property type="entry name" value="Fumarate hydratase, mitochondrial"/>
    <property type="match status" value="1"/>
</dbReference>
<dbReference type="NCBIfam" id="NF008909">
    <property type="entry name" value="PRK12273.1"/>
    <property type="match status" value="1"/>
</dbReference>
<evidence type="ECO:0000259" key="7">
    <source>
        <dbReference type="Pfam" id="PF00206"/>
    </source>
</evidence>
<dbReference type="RefSeq" id="WP_018381849.1">
    <property type="nucleotide sequence ID" value="NZ_LLZU01000038.1"/>
</dbReference>
<dbReference type="FunFam" id="1.20.200.10:FF:000001">
    <property type="entry name" value="Fumarate hydratase, mitochondrial"/>
    <property type="match status" value="1"/>
</dbReference>
<organism evidence="9 10">
    <name type="scientific">Wenjunlia vitaminophila</name>
    <name type="common">Streptomyces vitaminophilus</name>
    <dbReference type="NCBI Taxonomy" id="76728"/>
    <lineage>
        <taxon>Bacteria</taxon>
        <taxon>Bacillati</taxon>
        <taxon>Actinomycetota</taxon>
        <taxon>Actinomycetes</taxon>
        <taxon>Kitasatosporales</taxon>
        <taxon>Streptomycetaceae</taxon>
        <taxon>Wenjunlia</taxon>
    </lineage>
</organism>
<dbReference type="InterPro" id="IPR005677">
    <property type="entry name" value="Fum_hydII"/>
</dbReference>
<evidence type="ECO:0000256" key="5">
    <source>
        <dbReference type="HAMAP-Rule" id="MF_00743"/>
    </source>
</evidence>
<dbReference type="STRING" id="76728.AQ490_09695"/>
<comment type="miscellaneous">
    <text evidence="5">There are 2 substrate-binding sites: the catalytic A site, and the non-catalytic B site that may play a role in the transfer of substrate or product between the active site and the solvent. Alternatively, the B site may bind allosteric effectors.</text>
</comment>
<feature type="binding site" evidence="5">
    <location>
        <position position="181"/>
    </location>
    <ligand>
        <name>substrate</name>
    </ligand>
</feature>
<evidence type="ECO:0000256" key="2">
    <source>
        <dbReference type="ARBA" id="ARBA00022490"/>
    </source>
</evidence>
<feature type="site" description="Important for catalytic activity" evidence="5">
    <location>
        <position position="325"/>
    </location>
</feature>
<proteinExistence type="inferred from homology"/>
<dbReference type="OrthoDB" id="9802809at2"/>
<feature type="binding site" evidence="5">
    <location>
        <begin position="98"/>
        <end position="100"/>
    </location>
    <ligand>
        <name>substrate</name>
    </ligand>
</feature>
<keyword evidence="4 5" id="KW-0456">Lyase</keyword>
<dbReference type="PRINTS" id="PR00145">
    <property type="entry name" value="ARGSUCLYASE"/>
</dbReference>
<feature type="region of interest" description="Disordered" evidence="6">
    <location>
        <begin position="457"/>
        <end position="478"/>
    </location>
</feature>
<dbReference type="HAMAP" id="MF_00743">
    <property type="entry name" value="FumaraseC"/>
    <property type="match status" value="1"/>
</dbReference>
<evidence type="ECO:0000256" key="3">
    <source>
        <dbReference type="ARBA" id="ARBA00022532"/>
    </source>
</evidence>
<dbReference type="UniPathway" id="UPA00223">
    <property type="reaction ID" value="UER01007"/>
</dbReference>
<evidence type="ECO:0000313" key="9">
    <source>
        <dbReference type="EMBL" id="KRV47020.1"/>
    </source>
</evidence>
<dbReference type="PANTHER" id="PTHR11444">
    <property type="entry name" value="ASPARTATEAMMONIA/ARGININOSUCCINATE/ADENYLOSUCCINATE LYASE"/>
    <property type="match status" value="1"/>
</dbReference>
<accession>A0A0T6LME2</accession>
<dbReference type="GO" id="GO:0004333">
    <property type="term" value="F:fumarate hydratase activity"/>
    <property type="evidence" value="ECO:0007669"/>
    <property type="project" value="UniProtKB-UniRule"/>
</dbReference>
<dbReference type="Gene3D" id="1.20.200.10">
    <property type="entry name" value="Fumarase/aspartase (Central domain)"/>
    <property type="match status" value="1"/>
</dbReference>
<keyword evidence="2 5" id="KW-0963">Cytoplasm</keyword>
<dbReference type="InterPro" id="IPR000362">
    <property type="entry name" value="Fumarate_lyase_fam"/>
</dbReference>
<name>A0A0T6LME2_WENVI</name>
<dbReference type="eggNOG" id="COG0114">
    <property type="taxonomic scope" value="Bacteria"/>
</dbReference>
<feature type="binding site" description="in site B" evidence="5">
    <location>
        <begin position="123"/>
        <end position="126"/>
    </location>
    <ligand>
        <name>substrate</name>
    </ligand>
</feature>
<comment type="subunit">
    <text evidence="5">Homotetramer.</text>
</comment>
<dbReference type="Gene3D" id="1.10.40.30">
    <property type="entry name" value="Fumarase/aspartase (C-terminal domain)"/>
    <property type="match status" value="1"/>
</dbReference>
<sequence length="478" mass="50267">MTDRRVEHDSMGEVLVPAAAKWRAQTQRAVENFPISGQRLQGAHIRALARIKAAAAVVNARLGVLEPDVAEAIAGAAEEVVTGRWDDQFPIDVFQTGSGTSSNMNMNEVLATLASERLGRPVHPNDQVNASQSSNDVFPSSIHLAASHAVVNDLLPALERLAGSLERKATEFADVVKAGRTHLMDATPVTLGQEFGGYAAQVRNGTRRLSDCLPRLAELALGGTAVGTGVNTPHGFAAAVVAELAAATGLPLVEAPNHFEAQGAQDSLVELSGQLRTVAVSLTKICNDLRWMGSGPRAGLAEITLPDLQPGSSIMPGKVNPVIPEATLMVAAQVIGNDAAIAFAGASGSFELNVMLPVLAHNVLESVRLLANACGLLADRAVDGITANVERAREYAESSPAVVTPLNRYLGYEEAAEVAKQSLAERRTIREVVVARGHLERGTLTESQLDEALDILTMARPPADPTSGTPPRTPPPTP</sequence>
<evidence type="ECO:0000259" key="8">
    <source>
        <dbReference type="Pfam" id="PF10415"/>
    </source>
</evidence>
<dbReference type="EC" id="4.2.1.2" evidence="5"/>
<dbReference type="Proteomes" id="UP000050867">
    <property type="component" value="Unassembled WGS sequence"/>
</dbReference>
<dbReference type="Gene3D" id="1.10.275.10">
    <property type="entry name" value="Fumarase/aspartase (N-terminal domain)"/>
    <property type="match status" value="1"/>
</dbReference>
<dbReference type="InterPro" id="IPR024083">
    <property type="entry name" value="Fumarase/histidase_N"/>
</dbReference>
<keyword evidence="10" id="KW-1185">Reference proteome</keyword>
<feature type="binding site" evidence="5">
    <location>
        <begin position="133"/>
        <end position="135"/>
    </location>
    <ligand>
        <name>substrate</name>
    </ligand>
</feature>
<feature type="domain" description="Fumarase C C-terminal" evidence="8">
    <location>
        <begin position="403"/>
        <end position="459"/>
    </location>
</feature>
<gene>
    <name evidence="9" type="primary">aspA</name>
    <name evidence="5" type="synonym">fumC</name>
    <name evidence="9" type="ORF">AQ490_09695</name>
</gene>
<comment type="subcellular location">
    <subcellularLocation>
        <location evidence="5">Cytoplasm</location>
    </subcellularLocation>
</comment>
<dbReference type="AlphaFoldDB" id="A0A0T6LME2"/>
<dbReference type="SUPFAM" id="SSF48557">
    <property type="entry name" value="L-aspartase-like"/>
    <property type="match status" value="1"/>
</dbReference>
<comment type="catalytic activity">
    <reaction evidence="5">
        <text>(S)-malate = fumarate + H2O</text>
        <dbReference type="Rhea" id="RHEA:12460"/>
        <dbReference type="ChEBI" id="CHEBI:15377"/>
        <dbReference type="ChEBI" id="CHEBI:15589"/>
        <dbReference type="ChEBI" id="CHEBI:29806"/>
        <dbReference type="EC" id="4.2.1.2"/>
    </reaction>
</comment>
<evidence type="ECO:0000313" key="10">
    <source>
        <dbReference type="Proteomes" id="UP000050867"/>
    </source>
</evidence>
<comment type="similarity">
    <text evidence="1 5">Belongs to the class-II fumarase/aspartase family. Fumarase subfamily.</text>
</comment>
<dbReference type="InterPro" id="IPR018951">
    <property type="entry name" value="Fumarase_C_C"/>
</dbReference>
<protein>
    <recommendedName>
        <fullName evidence="5">Fumarate hydratase class II</fullName>
        <shortName evidence="5">Fumarase C</shortName>
        <ecNumber evidence="5">4.2.1.2</ecNumber>
    </recommendedName>
    <alternativeName>
        <fullName evidence="5">Aerobic fumarase</fullName>
    </alternativeName>
    <alternativeName>
        <fullName evidence="5">Iron-independent fumarase</fullName>
    </alternativeName>
</protein>